<dbReference type="SMART" id="SM00903">
    <property type="entry name" value="Flavin_Reduct"/>
    <property type="match status" value="1"/>
</dbReference>
<dbReference type="PANTHER" id="PTHR30466:SF1">
    <property type="entry name" value="FMN REDUCTASE (NADH) RUTF"/>
    <property type="match status" value="1"/>
</dbReference>
<protein>
    <recommendedName>
        <fullName evidence="2">Flavin reductase like domain-containing protein</fullName>
    </recommendedName>
</protein>
<accession>A0A918EG31</accession>
<sequence length="164" mass="17835">MNSHREQLTAPRIDQERLREVLGHFATGVAVVTSVSPSGDLGMTVNSFTSVSLSPPLVLVCARHESRTGRGIEESGAFAVNVLCRDQEELSRRFCGPAEHRFDGVPVRAGRSGAPVLRSALAYLDCCLEEAVEAGDHRILIGRVLEAGSRGDEEPLVFFRGAYW</sequence>
<dbReference type="Pfam" id="PF01613">
    <property type="entry name" value="Flavin_Reduct"/>
    <property type="match status" value="1"/>
</dbReference>
<dbReference type="InterPro" id="IPR002563">
    <property type="entry name" value="Flavin_Rdtase-like_dom"/>
</dbReference>
<dbReference type="GO" id="GO:0042602">
    <property type="term" value="F:riboflavin reductase (NADPH) activity"/>
    <property type="evidence" value="ECO:0007669"/>
    <property type="project" value="TreeGrafter"/>
</dbReference>
<keyword evidence="1" id="KW-0560">Oxidoreductase</keyword>
<gene>
    <name evidence="3" type="ORF">GCM10010185_60660</name>
</gene>
<dbReference type="SUPFAM" id="SSF50475">
    <property type="entry name" value="FMN-binding split barrel"/>
    <property type="match status" value="1"/>
</dbReference>
<keyword evidence="4" id="KW-1185">Reference proteome</keyword>
<dbReference type="PANTHER" id="PTHR30466">
    <property type="entry name" value="FLAVIN REDUCTASE"/>
    <property type="match status" value="1"/>
</dbReference>
<evidence type="ECO:0000259" key="2">
    <source>
        <dbReference type="SMART" id="SM00903"/>
    </source>
</evidence>
<name>A0A918EG31_9PSEU</name>
<dbReference type="InterPro" id="IPR012349">
    <property type="entry name" value="Split_barrel_FMN-bd"/>
</dbReference>
<dbReference type="EMBL" id="BMRG01000018">
    <property type="protein sequence ID" value="GGP78704.1"/>
    <property type="molecule type" value="Genomic_DNA"/>
</dbReference>
<dbReference type="Gene3D" id="2.30.110.10">
    <property type="entry name" value="Electron Transport, Fmn-binding Protein, Chain A"/>
    <property type="match status" value="1"/>
</dbReference>
<dbReference type="InterPro" id="IPR050268">
    <property type="entry name" value="NADH-dep_flavin_reductase"/>
</dbReference>
<proteinExistence type="predicted"/>
<evidence type="ECO:0000313" key="4">
    <source>
        <dbReference type="Proteomes" id="UP000639606"/>
    </source>
</evidence>
<evidence type="ECO:0000256" key="1">
    <source>
        <dbReference type="ARBA" id="ARBA00023002"/>
    </source>
</evidence>
<reference evidence="3" key="2">
    <citation type="submission" date="2020-09" db="EMBL/GenBank/DDBJ databases">
        <authorList>
            <person name="Sun Q."/>
            <person name="Ohkuma M."/>
        </authorList>
    </citation>
    <scope>NUCLEOTIDE SEQUENCE</scope>
    <source>
        <strain evidence="3">JCM 3313</strain>
    </source>
</reference>
<dbReference type="RefSeq" id="WP_189226749.1">
    <property type="nucleotide sequence ID" value="NZ_BMRG01000018.1"/>
</dbReference>
<comment type="caution">
    <text evidence="3">The sequence shown here is derived from an EMBL/GenBank/DDBJ whole genome shotgun (WGS) entry which is preliminary data.</text>
</comment>
<dbReference type="GO" id="GO:0010181">
    <property type="term" value="F:FMN binding"/>
    <property type="evidence" value="ECO:0007669"/>
    <property type="project" value="InterPro"/>
</dbReference>
<reference evidence="3" key="1">
    <citation type="journal article" date="2014" name="Int. J. Syst. Evol. Microbiol.">
        <title>Complete genome sequence of Corynebacterium casei LMG S-19264T (=DSM 44701T), isolated from a smear-ripened cheese.</title>
        <authorList>
            <consortium name="US DOE Joint Genome Institute (JGI-PGF)"/>
            <person name="Walter F."/>
            <person name="Albersmeier A."/>
            <person name="Kalinowski J."/>
            <person name="Ruckert C."/>
        </authorList>
    </citation>
    <scope>NUCLEOTIDE SEQUENCE</scope>
    <source>
        <strain evidence="3">JCM 3313</strain>
    </source>
</reference>
<evidence type="ECO:0000313" key="3">
    <source>
        <dbReference type="EMBL" id="GGP78704.1"/>
    </source>
</evidence>
<dbReference type="Proteomes" id="UP000639606">
    <property type="component" value="Unassembled WGS sequence"/>
</dbReference>
<dbReference type="AlphaFoldDB" id="A0A918EG31"/>
<organism evidence="3 4">
    <name type="scientific">Saccharothrix coeruleofusca</name>
    <dbReference type="NCBI Taxonomy" id="33919"/>
    <lineage>
        <taxon>Bacteria</taxon>
        <taxon>Bacillati</taxon>
        <taxon>Actinomycetota</taxon>
        <taxon>Actinomycetes</taxon>
        <taxon>Pseudonocardiales</taxon>
        <taxon>Pseudonocardiaceae</taxon>
        <taxon>Saccharothrix</taxon>
    </lineage>
</organism>
<feature type="domain" description="Flavin reductase like" evidence="2">
    <location>
        <begin position="22"/>
        <end position="164"/>
    </location>
</feature>